<keyword evidence="6 11" id="KW-0812">Transmembrane</keyword>
<dbReference type="Proteomes" id="UP000637578">
    <property type="component" value="Unassembled WGS sequence"/>
</dbReference>
<protein>
    <submittedName>
        <fullName evidence="12">Membrane protein</fullName>
    </submittedName>
</protein>
<evidence type="ECO:0000256" key="3">
    <source>
        <dbReference type="ARBA" id="ARBA00022502"/>
    </source>
</evidence>
<feature type="transmembrane region" description="Helical" evidence="11">
    <location>
        <begin position="382"/>
        <end position="407"/>
    </location>
</feature>
<feature type="transmembrane region" description="Helical" evidence="11">
    <location>
        <begin position="206"/>
        <end position="236"/>
    </location>
</feature>
<reference evidence="12" key="2">
    <citation type="submission" date="2020-09" db="EMBL/GenBank/DDBJ databases">
        <authorList>
            <person name="Sun Q."/>
            <person name="Zhou Y."/>
        </authorList>
    </citation>
    <scope>NUCLEOTIDE SEQUENCE</scope>
    <source>
        <strain evidence="12">CGMCC 4.5737</strain>
    </source>
</reference>
<evidence type="ECO:0000256" key="10">
    <source>
        <dbReference type="SAM" id="MobiDB-lite"/>
    </source>
</evidence>
<evidence type="ECO:0000256" key="4">
    <source>
        <dbReference type="ARBA" id="ARBA00022676"/>
    </source>
</evidence>
<feature type="transmembrane region" description="Helical" evidence="11">
    <location>
        <begin position="335"/>
        <end position="353"/>
    </location>
</feature>
<keyword evidence="5" id="KW-0808">Transferase</keyword>
<evidence type="ECO:0000256" key="6">
    <source>
        <dbReference type="ARBA" id="ARBA00022692"/>
    </source>
</evidence>
<keyword evidence="3" id="KW-0337">GPI-anchor biosynthesis</keyword>
<comment type="pathway">
    <text evidence="2">Glycolipid biosynthesis; glycosylphosphatidylinositol-anchor biosynthesis.</text>
</comment>
<evidence type="ECO:0000256" key="1">
    <source>
        <dbReference type="ARBA" id="ARBA00004477"/>
    </source>
</evidence>
<evidence type="ECO:0000313" key="12">
    <source>
        <dbReference type="EMBL" id="GGM77621.1"/>
    </source>
</evidence>
<evidence type="ECO:0000256" key="2">
    <source>
        <dbReference type="ARBA" id="ARBA00004687"/>
    </source>
</evidence>
<dbReference type="GO" id="GO:0016020">
    <property type="term" value="C:membrane"/>
    <property type="evidence" value="ECO:0007669"/>
    <property type="project" value="GOC"/>
</dbReference>
<keyword evidence="4" id="KW-0328">Glycosyltransferase</keyword>
<dbReference type="RefSeq" id="WP_229686789.1">
    <property type="nucleotide sequence ID" value="NZ_BMMK01000039.1"/>
</dbReference>
<comment type="caution">
    <text evidence="12">The sequence shown here is derived from an EMBL/GenBank/DDBJ whole genome shotgun (WGS) entry which is preliminary data.</text>
</comment>
<feature type="transmembrane region" description="Helical" evidence="11">
    <location>
        <begin position="248"/>
        <end position="267"/>
    </location>
</feature>
<dbReference type="PANTHER" id="PTHR12468">
    <property type="entry name" value="GPI MANNOSYLTRANSFERASE 2"/>
    <property type="match status" value="1"/>
</dbReference>
<dbReference type="GO" id="GO:0004376">
    <property type="term" value="F:GPI mannosyltransferase activity"/>
    <property type="evidence" value="ECO:0007669"/>
    <property type="project" value="InterPro"/>
</dbReference>
<sequence>MSTTEVDSASTTPVEAPAGEPAGSRPAWLRLDWWSRQRALWILAPAVLFLAVRELGLLVLEWMASRNRTSVGYALTSWDSQWYLEIAARGYDGVRPELVDAFGRRTAETPLAFFPGYPLLVRWVAELPGVGLVSAAFAVSVVSGVTAAYGLVRLGERIGGSRRVGLYLVVFFAASPMAVVLSMAYSEALFCALAVWALVGVLERRWLLAGVCCAAAGLVRPTAGALVVAVGLAALVAVIRRRDGWRPWVAGVLAPLGILGYLGWVALRTGHLFGWFVLQQRGWDSRFDGGAATWRFGLDALASARSVLEVATVGIVLGAIILLVSGAWLRLPWPVLVFSLGVLVMDLGSNGLMNSKARLLVPAFTLLLPAAIGLAKRRPATAVTVLVGVAVASAWFGAYSVTSWGYAI</sequence>
<evidence type="ECO:0000256" key="9">
    <source>
        <dbReference type="ARBA" id="ARBA00023136"/>
    </source>
</evidence>
<gene>
    <name evidence="12" type="ORF">GCM10012275_55380</name>
</gene>
<evidence type="ECO:0000256" key="11">
    <source>
        <dbReference type="SAM" id="Phobius"/>
    </source>
</evidence>
<dbReference type="Pfam" id="PF04188">
    <property type="entry name" value="Mannosyl_trans2"/>
    <property type="match status" value="1"/>
</dbReference>
<feature type="transmembrane region" description="Helical" evidence="11">
    <location>
        <begin position="307"/>
        <end position="328"/>
    </location>
</feature>
<dbReference type="InterPro" id="IPR007315">
    <property type="entry name" value="PIG-V/Gpi18"/>
</dbReference>
<organism evidence="12 13">
    <name type="scientific">Longimycelium tulufanense</name>
    <dbReference type="NCBI Taxonomy" id="907463"/>
    <lineage>
        <taxon>Bacteria</taxon>
        <taxon>Bacillati</taxon>
        <taxon>Actinomycetota</taxon>
        <taxon>Actinomycetes</taxon>
        <taxon>Pseudonocardiales</taxon>
        <taxon>Pseudonocardiaceae</taxon>
        <taxon>Longimycelium</taxon>
    </lineage>
</organism>
<keyword evidence="13" id="KW-1185">Reference proteome</keyword>
<keyword evidence="9 11" id="KW-0472">Membrane</keyword>
<feature type="transmembrane region" description="Helical" evidence="11">
    <location>
        <begin position="39"/>
        <end position="60"/>
    </location>
</feature>
<dbReference type="GO" id="GO:0006506">
    <property type="term" value="P:GPI anchor biosynthetic process"/>
    <property type="evidence" value="ECO:0007669"/>
    <property type="project" value="UniProtKB-UniPathway"/>
</dbReference>
<evidence type="ECO:0000313" key="13">
    <source>
        <dbReference type="Proteomes" id="UP000637578"/>
    </source>
</evidence>
<proteinExistence type="predicted"/>
<feature type="transmembrane region" description="Helical" evidence="11">
    <location>
        <begin position="164"/>
        <end position="186"/>
    </location>
</feature>
<reference evidence="12" key="1">
    <citation type="journal article" date="2014" name="Int. J. Syst. Evol. Microbiol.">
        <title>Complete genome sequence of Corynebacterium casei LMG S-19264T (=DSM 44701T), isolated from a smear-ripened cheese.</title>
        <authorList>
            <consortium name="US DOE Joint Genome Institute (JGI-PGF)"/>
            <person name="Walter F."/>
            <person name="Albersmeier A."/>
            <person name="Kalinowski J."/>
            <person name="Ruckert C."/>
        </authorList>
    </citation>
    <scope>NUCLEOTIDE SEQUENCE</scope>
    <source>
        <strain evidence="12">CGMCC 4.5737</strain>
    </source>
</reference>
<dbReference type="UniPathway" id="UPA00196"/>
<feature type="region of interest" description="Disordered" evidence="10">
    <location>
        <begin position="1"/>
        <end position="23"/>
    </location>
</feature>
<evidence type="ECO:0000256" key="5">
    <source>
        <dbReference type="ARBA" id="ARBA00022679"/>
    </source>
</evidence>
<comment type="subcellular location">
    <subcellularLocation>
        <location evidence="1">Endoplasmic reticulum membrane</location>
        <topology evidence="1">Multi-pass membrane protein</topology>
    </subcellularLocation>
</comment>
<feature type="compositionally biased region" description="Polar residues" evidence="10">
    <location>
        <begin position="1"/>
        <end position="13"/>
    </location>
</feature>
<name>A0A8J3CJQ9_9PSEU</name>
<dbReference type="EMBL" id="BMMK01000039">
    <property type="protein sequence ID" value="GGM77621.1"/>
    <property type="molecule type" value="Genomic_DNA"/>
</dbReference>
<dbReference type="GO" id="GO:0000009">
    <property type="term" value="F:alpha-1,6-mannosyltransferase activity"/>
    <property type="evidence" value="ECO:0007669"/>
    <property type="project" value="InterPro"/>
</dbReference>
<keyword evidence="8 11" id="KW-1133">Transmembrane helix</keyword>
<evidence type="ECO:0000256" key="8">
    <source>
        <dbReference type="ARBA" id="ARBA00022989"/>
    </source>
</evidence>
<accession>A0A8J3CJQ9</accession>
<dbReference type="PANTHER" id="PTHR12468:SF2">
    <property type="entry name" value="GPI MANNOSYLTRANSFERASE 2"/>
    <property type="match status" value="1"/>
</dbReference>
<keyword evidence="7" id="KW-0256">Endoplasmic reticulum</keyword>
<feature type="transmembrane region" description="Helical" evidence="11">
    <location>
        <begin position="129"/>
        <end position="152"/>
    </location>
</feature>
<dbReference type="AlphaFoldDB" id="A0A8J3CJQ9"/>
<feature type="transmembrane region" description="Helical" evidence="11">
    <location>
        <begin position="359"/>
        <end position="375"/>
    </location>
</feature>
<evidence type="ECO:0000256" key="7">
    <source>
        <dbReference type="ARBA" id="ARBA00022824"/>
    </source>
</evidence>